<dbReference type="Proteomes" id="UP000577362">
    <property type="component" value="Unassembled WGS sequence"/>
</dbReference>
<dbReference type="GO" id="GO:0005886">
    <property type="term" value="C:plasma membrane"/>
    <property type="evidence" value="ECO:0007669"/>
    <property type="project" value="UniProtKB-SubCell"/>
</dbReference>
<dbReference type="Pfam" id="PF00528">
    <property type="entry name" value="BPD_transp_1"/>
    <property type="match status" value="1"/>
</dbReference>
<evidence type="ECO:0000256" key="8">
    <source>
        <dbReference type="RuleBase" id="RU363032"/>
    </source>
</evidence>
<feature type="domain" description="ABC transmembrane type-1" evidence="9">
    <location>
        <begin position="62"/>
        <end position="250"/>
    </location>
</feature>
<keyword evidence="7 8" id="KW-0472">Membrane</keyword>
<keyword evidence="4" id="KW-0997">Cell inner membrane</keyword>
<evidence type="ECO:0000259" key="9">
    <source>
        <dbReference type="PROSITE" id="PS50928"/>
    </source>
</evidence>
<gene>
    <name evidence="10" type="ORF">GGR16_002503</name>
</gene>
<comment type="similarity">
    <text evidence="8">Belongs to the binding-protein-dependent transport system permease family.</text>
</comment>
<feature type="transmembrane region" description="Helical" evidence="8">
    <location>
        <begin position="231"/>
        <end position="250"/>
    </location>
</feature>
<evidence type="ECO:0000256" key="3">
    <source>
        <dbReference type="ARBA" id="ARBA00022475"/>
    </source>
</evidence>
<dbReference type="CDD" id="cd06261">
    <property type="entry name" value="TM_PBP2"/>
    <property type="match status" value="1"/>
</dbReference>
<feature type="transmembrane region" description="Helical" evidence="8">
    <location>
        <begin position="100"/>
        <end position="121"/>
    </location>
</feature>
<evidence type="ECO:0000256" key="1">
    <source>
        <dbReference type="ARBA" id="ARBA00004429"/>
    </source>
</evidence>
<dbReference type="InterPro" id="IPR000515">
    <property type="entry name" value="MetI-like"/>
</dbReference>
<dbReference type="RefSeq" id="WP_183316798.1">
    <property type="nucleotide sequence ID" value="NZ_JACIEN010000002.1"/>
</dbReference>
<keyword evidence="6 8" id="KW-1133">Transmembrane helix</keyword>
<evidence type="ECO:0000313" key="11">
    <source>
        <dbReference type="Proteomes" id="UP000577362"/>
    </source>
</evidence>
<reference evidence="10 11" key="1">
    <citation type="submission" date="2020-08" db="EMBL/GenBank/DDBJ databases">
        <title>Genomic Encyclopedia of Type Strains, Phase IV (KMG-IV): sequencing the most valuable type-strain genomes for metagenomic binning, comparative biology and taxonomic classification.</title>
        <authorList>
            <person name="Goeker M."/>
        </authorList>
    </citation>
    <scope>NUCLEOTIDE SEQUENCE [LARGE SCALE GENOMIC DNA]</scope>
    <source>
        <strain evidence="10 11">DSM 103737</strain>
    </source>
</reference>
<keyword evidence="5 8" id="KW-0812">Transmembrane</keyword>
<evidence type="ECO:0000256" key="2">
    <source>
        <dbReference type="ARBA" id="ARBA00022448"/>
    </source>
</evidence>
<feature type="transmembrane region" description="Helical" evidence="8">
    <location>
        <begin position="174"/>
        <end position="196"/>
    </location>
</feature>
<feature type="transmembrane region" description="Helical" evidence="8">
    <location>
        <begin position="7"/>
        <end position="31"/>
    </location>
</feature>
<dbReference type="Gene3D" id="1.10.3720.10">
    <property type="entry name" value="MetI-like"/>
    <property type="match status" value="1"/>
</dbReference>
<feature type="transmembrane region" description="Helical" evidence="8">
    <location>
        <begin position="62"/>
        <end position="88"/>
    </location>
</feature>
<dbReference type="PANTHER" id="PTHR43357:SF4">
    <property type="entry name" value="INNER MEMBRANE ABC TRANSPORTER PERMEASE PROTEIN YDCV"/>
    <property type="match status" value="1"/>
</dbReference>
<dbReference type="EMBL" id="JACIEN010000002">
    <property type="protein sequence ID" value="MBB4017474.1"/>
    <property type="molecule type" value="Genomic_DNA"/>
</dbReference>
<dbReference type="AlphaFoldDB" id="A0A840BWS1"/>
<organism evidence="10 11">
    <name type="scientific">Chelatococcus caeni</name>
    <dbReference type="NCBI Taxonomy" id="1348468"/>
    <lineage>
        <taxon>Bacteria</taxon>
        <taxon>Pseudomonadati</taxon>
        <taxon>Pseudomonadota</taxon>
        <taxon>Alphaproteobacteria</taxon>
        <taxon>Hyphomicrobiales</taxon>
        <taxon>Chelatococcaceae</taxon>
        <taxon>Chelatococcus</taxon>
    </lineage>
</organism>
<dbReference type="InterPro" id="IPR035906">
    <property type="entry name" value="MetI-like_sf"/>
</dbReference>
<evidence type="ECO:0000256" key="6">
    <source>
        <dbReference type="ARBA" id="ARBA00022989"/>
    </source>
</evidence>
<accession>A0A840BWS1</accession>
<keyword evidence="2 8" id="KW-0813">Transport</keyword>
<evidence type="ECO:0000256" key="5">
    <source>
        <dbReference type="ARBA" id="ARBA00022692"/>
    </source>
</evidence>
<evidence type="ECO:0000256" key="4">
    <source>
        <dbReference type="ARBA" id="ARBA00022519"/>
    </source>
</evidence>
<dbReference type="GO" id="GO:0055085">
    <property type="term" value="P:transmembrane transport"/>
    <property type="evidence" value="ECO:0007669"/>
    <property type="project" value="InterPro"/>
</dbReference>
<protein>
    <submittedName>
        <fullName evidence="10">Putative spermidine/putrescine transport system permease protein</fullName>
    </submittedName>
</protein>
<dbReference type="PROSITE" id="PS50928">
    <property type="entry name" value="ABC_TM1"/>
    <property type="match status" value="1"/>
</dbReference>
<name>A0A840BWS1_9HYPH</name>
<keyword evidence="11" id="KW-1185">Reference proteome</keyword>
<dbReference type="PANTHER" id="PTHR43357">
    <property type="entry name" value="INNER MEMBRANE ABC TRANSPORTER PERMEASE PROTEIN YDCV"/>
    <property type="match status" value="1"/>
</dbReference>
<comment type="caution">
    <text evidence="10">The sequence shown here is derived from an EMBL/GenBank/DDBJ whole genome shotgun (WGS) entry which is preliminary data.</text>
</comment>
<proteinExistence type="inferred from homology"/>
<comment type="subcellular location">
    <subcellularLocation>
        <location evidence="1">Cell inner membrane</location>
        <topology evidence="1">Multi-pass membrane protein</topology>
    </subcellularLocation>
    <subcellularLocation>
        <location evidence="8">Cell membrane</location>
        <topology evidence="8">Multi-pass membrane protein</topology>
    </subcellularLocation>
</comment>
<feature type="transmembrane region" description="Helical" evidence="8">
    <location>
        <begin position="133"/>
        <end position="154"/>
    </location>
</feature>
<sequence length="268" mass="28975">MSRNGPLSLLFHAVFVVFMLAPIAVVCLVAFTPEGYLSLPVNGFSLRWFRALASYPEFIDAFWVSLWVGAASSFIALGFAIPAALAVARHQFPGREAISALFLSPLMIPHVVLGVAFLRFFTQIGISGTFPALLVAHVILVFPFALRLTLAAAVGMDRSVEMAAVSLGANGWTLFRRITLPLILPGVVSGWALAFIQSFDEVTMTVFLAAPGVETLPVRMFLYVQDNIDPLVTSVSACVIAITMIALVLLDRFYGLDRVLAGHSDRSS</sequence>
<evidence type="ECO:0000256" key="7">
    <source>
        <dbReference type="ARBA" id="ARBA00023136"/>
    </source>
</evidence>
<keyword evidence="3" id="KW-1003">Cell membrane</keyword>
<dbReference type="SUPFAM" id="SSF161098">
    <property type="entry name" value="MetI-like"/>
    <property type="match status" value="1"/>
</dbReference>
<evidence type="ECO:0000313" key="10">
    <source>
        <dbReference type="EMBL" id="MBB4017474.1"/>
    </source>
</evidence>